<sequence>MWPLGAVRTSMLSARHAFPTLRPAGRFSRVCTRAAASAEGPPPKLTSSRVPDGLLFSGPGVRSPYRLKLDTELLKVMKEDQASTSEEL</sequence>
<reference evidence="1" key="1">
    <citation type="submission" date="2017-08" db="EMBL/GenBank/DDBJ databases">
        <authorList>
            <person name="Polle J.E."/>
            <person name="Barry K."/>
            <person name="Cushman J."/>
            <person name="Schmutz J."/>
            <person name="Tran D."/>
            <person name="Hathwaick L.T."/>
            <person name="Yim W.C."/>
            <person name="Jenkins J."/>
            <person name="Mckie-Krisberg Z.M."/>
            <person name="Prochnik S."/>
            <person name="Lindquist E."/>
            <person name="Dockter R.B."/>
            <person name="Adam C."/>
            <person name="Molina H."/>
            <person name="Bunkerborg J."/>
            <person name="Jin E."/>
            <person name="Buchheim M."/>
            <person name="Magnuson J."/>
        </authorList>
    </citation>
    <scope>NUCLEOTIDE SEQUENCE</scope>
    <source>
        <strain evidence="1">CCAP 19/18</strain>
    </source>
</reference>
<dbReference type="Proteomes" id="UP000815325">
    <property type="component" value="Unassembled WGS sequence"/>
</dbReference>
<evidence type="ECO:0000313" key="2">
    <source>
        <dbReference type="Proteomes" id="UP000815325"/>
    </source>
</evidence>
<accession>A0ABQ7GT21</accession>
<evidence type="ECO:0000313" key="1">
    <source>
        <dbReference type="EMBL" id="KAF5837761.1"/>
    </source>
</evidence>
<name>A0ABQ7GT21_DUNSA</name>
<proteinExistence type="predicted"/>
<organism evidence="1 2">
    <name type="scientific">Dunaliella salina</name>
    <name type="common">Green alga</name>
    <name type="synonym">Protococcus salinus</name>
    <dbReference type="NCBI Taxonomy" id="3046"/>
    <lineage>
        <taxon>Eukaryota</taxon>
        <taxon>Viridiplantae</taxon>
        <taxon>Chlorophyta</taxon>
        <taxon>core chlorophytes</taxon>
        <taxon>Chlorophyceae</taxon>
        <taxon>CS clade</taxon>
        <taxon>Chlamydomonadales</taxon>
        <taxon>Dunaliellaceae</taxon>
        <taxon>Dunaliella</taxon>
    </lineage>
</organism>
<feature type="non-terminal residue" evidence="1">
    <location>
        <position position="88"/>
    </location>
</feature>
<dbReference type="EMBL" id="MU069604">
    <property type="protein sequence ID" value="KAF5837761.1"/>
    <property type="molecule type" value="Genomic_DNA"/>
</dbReference>
<gene>
    <name evidence="1" type="ORF">DUNSADRAFT_3904</name>
</gene>
<protein>
    <submittedName>
        <fullName evidence="1">Uncharacterized protein</fullName>
    </submittedName>
</protein>
<keyword evidence="2" id="KW-1185">Reference proteome</keyword>
<comment type="caution">
    <text evidence="1">The sequence shown here is derived from an EMBL/GenBank/DDBJ whole genome shotgun (WGS) entry which is preliminary data.</text>
</comment>